<dbReference type="AlphaFoldDB" id="A0A484S914"/>
<keyword evidence="8" id="KW-0472">Membrane</keyword>
<dbReference type="GO" id="GO:0006811">
    <property type="term" value="P:monoatomic ion transport"/>
    <property type="evidence" value="ECO:0007669"/>
    <property type="project" value="UniProtKB-KW"/>
</dbReference>
<proteinExistence type="predicted"/>
<dbReference type="GO" id="GO:0005524">
    <property type="term" value="F:ATP binding"/>
    <property type="evidence" value="ECO:0007669"/>
    <property type="project" value="UniProtKB-KW"/>
</dbReference>
<dbReference type="GO" id="GO:0016887">
    <property type="term" value="F:ATP hydrolysis activity"/>
    <property type="evidence" value="ECO:0007669"/>
    <property type="project" value="InterPro"/>
</dbReference>
<evidence type="ECO:0000256" key="8">
    <source>
        <dbReference type="ARBA" id="ARBA00023136"/>
    </source>
</evidence>
<keyword evidence="4" id="KW-0547">Nucleotide-binding</keyword>
<dbReference type="Pfam" id="PF00005">
    <property type="entry name" value="ABC_tran"/>
    <property type="match status" value="1"/>
</dbReference>
<dbReference type="EMBL" id="CAADIA010000009">
    <property type="protein sequence ID" value="VFR36223.1"/>
    <property type="molecule type" value="Genomic_DNA"/>
</dbReference>
<dbReference type="InterPro" id="IPR051535">
    <property type="entry name" value="Siderophore_ABC-ATPase"/>
</dbReference>
<keyword evidence="5" id="KW-0067">ATP-binding</keyword>
<name>A0A484S914_9ZZZZ</name>
<evidence type="ECO:0000256" key="6">
    <source>
        <dbReference type="ARBA" id="ARBA00023004"/>
    </source>
</evidence>
<dbReference type="PROSITE" id="PS50893">
    <property type="entry name" value="ABC_TRANSPORTER_2"/>
    <property type="match status" value="1"/>
</dbReference>
<organism evidence="11">
    <name type="scientific">plant metagenome</name>
    <dbReference type="NCBI Taxonomy" id="1297885"/>
    <lineage>
        <taxon>unclassified sequences</taxon>
        <taxon>metagenomes</taxon>
        <taxon>organismal metagenomes</taxon>
    </lineage>
</organism>
<evidence type="ECO:0000313" key="11">
    <source>
        <dbReference type="EMBL" id="VFR57759.1"/>
    </source>
</evidence>
<dbReference type="FunFam" id="3.40.50.300:FF:000134">
    <property type="entry name" value="Iron-enterobactin ABC transporter ATP-binding protein"/>
    <property type="match status" value="1"/>
</dbReference>
<evidence type="ECO:0000256" key="3">
    <source>
        <dbReference type="ARBA" id="ARBA00022475"/>
    </source>
</evidence>
<dbReference type="EMBL" id="CAADIF010000001">
    <property type="protein sequence ID" value="VFR57759.1"/>
    <property type="molecule type" value="Genomic_DNA"/>
</dbReference>
<dbReference type="PANTHER" id="PTHR42771">
    <property type="entry name" value="IRON(3+)-HYDROXAMATE IMPORT ATP-BINDING PROTEIN FHUC"/>
    <property type="match status" value="1"/>
</dbReference>
<evidence type="ECO:0000259" key="9">
    <source>
        <dbReference type="PROSITE" id="PS50893"/>
    </source>
</evidence>
<accession>A0A484S914</accession>
<evidence type="ECO:0000256" key="2">
    <source>
        <dbReference type="ARBA" id="ARBA00022448"/>
    </source>
</evidence>
<dbReference type="SUPFAM" id="SSF52540">
    <property type="entry name" value="P-loop containing nucleoside triphosphate hydrolases"/>
    <property type="match status" value="1"/>
</dbReference>
<keyword evidence="2" id="KW-0813">Transport</keyword>
<dbReference type="InterPro" id="IPR003439">
    <property type="entry name" value="ABC_transporter-like_ATP-bd"/>
</dbReference>
<comment type="subcellular location">
    <subcellularLocation>
        <location evidence="1">Cell membrane</location>
        <topology evidence="1">Peripheral membrane protein</topology>
    </subcellularLocation>
</comment>
<keyword evidence="7" id="KW-0406">Ion transport</keyword>
<evidence type="ECO:0000313" key="10">
    <source>
        <dbReference type="EMBL" id="VFR36223.1"/>
    </source>
</evidence>
<evidence type="ECO:0000256" key="4">
    <source>
        <dbReference type="ARBA" id="ARBA00022741"/>
    </source>
</evidence>
<sequence length="278" mass="29908">MTDSHHPERTPALSAQALSAGYGDRNVVQAATLAFDPATLTVLLGPNGSGKSTLLGALARLLRPQAGAALLHGQPIHRLPTREVARQLGILPQAPALPESMTVLDLVSFGRQPHLGVLRQWRDADTQAVERAMRLTGTLAFADLPVDGLSGGQRQRCWIAMALAQETGIILLDEPTTYLDLKYQVEIMDLLHSLVHEHGRTLVVVLHDLNLALAYADRLVLMKDGRIRADLKDPAACTADLVQEVFDVDVVAVQGPSGMARPLFMPRRAVGLAGSTPL</sequence>
<dbReference type="InterPro" id="IPR027417">
    <property type="entry name" value="P-loop_NTPase"/>
</dbReference>
<evidence type="ECO:0000256" key="5">
    <source>
        <dbReference type="ARBA" id="ARBA00022840"/>
    </source>
</evidence>
<dbReference type="SMART" id="SM00382">
    <property type="entry name" value="AAA"/>
    <property type="match status" value="1"/>
</dbReference>
<dbReference type="GO" id="GO:0005886">
    <property type="term" value="C:plasma membrane"/>
    <property type="evidence" value="ECO:0007669"/>
    <property type="project" value="UniProtKB-SubCell"/>
</dbReference>
<keyword evidence="6" id="KW-0408">Iron</keyword>
<evidence type="ECO:0000256" key="7">
    <source>
        <dbReference type="ARBA" id="ARBA00023065"/>
    </source>
</evidence>
<feature type="domain" description="ABC transporter" evidence="9">
    <location>
        <begin position="13"/>
        <end position="249"/>
    </location>
</feature>
<evidence type="ECO:0000256" key="1">
    <source>
        <dbReference type="ARBA" id="ARBA00004202"/>
    </source>
</evidence>
<keyword evidence="3" id="KW-1003">Cell membrane</keyword>
<dbReference type="CDD" id="cd03214">
    <property type="entry name" value="ABC_Iron-Siderophores_B12_Hemin"/>
    <property type="match status" value="1"/>
</dbReference>
<dbReference type="Gene3D" id="3.40.50.300">
    <property type="entry name" value="P-loop containing nucleotide triphosphate hydrolases"/>
    <property type="match status" value="1"/>
</dbReference>
<dbReference type="InterPro" id="IPR003593">
    <property type="entry name" value="AAA+_ATPase"/>
</dbReference>
<gene>
    <name evidence="10" type="ORF">ANK1_3616</name>
    <name evidence="11" type="ORF">ANK2_3617</name>
</gene>
<dbReference type="PANTHER" id="PTHR42771:SF2">
    <property type="entry name" value="IRON(3+)-HYDROXAMATE IMPORT ATP-BINDING PROTEIN FHUC"/>
    <property type="match status" value="1"/>
</dbReference>
<reference evidence="11" key="1">
    <citation type="submission" date="2019-03" db="EMBL/GenBank/DDBJ databases">
        <authorList>
            <person name="Danneels B."/>
        </authorList>
    </citation>
    <scope>NUCLEOTIDE SEQUENCE</scope>
</reference>
<protein>
    <submittedName>
        <fullName evidence="11">Transport Transport of small molecules: Cations</fullName>
    </submittedName>
</protein>